<feature type="domain" description="Ice-binding protein C-terminal" evidence="2">
    <location>
        <begin position="206"/>
        <end position="229"/>
    </location>
</feature>
<organism evidence="3 4">
    <name type="scientific">Glacieibacterium frigidum</name>
    <dbReference type="NCBI Taxonomy" id="2593303"/>
    <lineage>
        <taxon>Bacteria</taxon>
        <taxon>Pseudomonadati</taxon>
        <taxon>Pseudomonadota</taxon>
        <taxon>Alphaproteobacteria</taxon>
        <taxon>Sphingomonadales</taxon>
        <taxon>Sphingosinicellaceae</taxon>
        <taxon>Glacieibacterium</taxon>
    </lineage>
</organism>
<keyword evidence="1" id="KW-0732">Signal</keyword>
<dbReference type="OrthoDB" id="8481012at2"/>
<evidence type="ECO:0000259" key="2">
    <source>
        <dbReference type="Pfam" id="PF07589"/>
    </source>
</evidence>
<dbReference type="Proteomes" id="UP000317894">
    <property type="component" value="Unassembled WGS sequence"/>
</dbReference>
<dbReference type="Pfam" id="PF07589">
    <property type="entry name" value="PEP-CTERM"/>
    <property type="match status" value="1"/>
</dbReference>
<keyword evidence="4" id="KW-1185">Reference proteome</keyword>
<protein>
    <submittedName>
        <fullName evidence="3">PEP-CTERM sorting domain-containing protein</fullName>
    </submittedName>
</protein>
<gene>
    <name evidence="3" type="ORF">FMM06_04865</name>
</gene>
<dbReference type="RefSeq" id="WP_143555038.1">
    <property type="nucleotide sequence ID" value="NZ_VJWA01000001.1"/>
</dbReference>
<proteinExistence type="predicted"/>
<feature type="signal peptide" evidence="1">
    <location>
        <begin position="1"/>
        <end position="19"/>
    </location>
</feature>
<accession>A0A552UGY7</accession>
<comment type="caution">
    <text evidence="3">The sequence shown here is derived from an EMBL/GenBank/DDBJ whole genome shotgun (WGS) entry which is preliminary data.</text>
</comment>
<feature type="chain" id="PRO_5021703238" evidence="1">
    <location>
        <begin position="20"/>
        <end position="236"/>
    </location>
</feature>
<evidence type="ECO:0000256" key="1">
    <source>
        <dbReference type="SAM" id="SignalP"/>
    </source>
</evidence>
<dbReference type="InterPro" id="IPR013424">
    <property type="entry name" value="Ice-binding_C"/>
</dbReference>
<sequence length="236" mass="24435">MQKTLIAFAAALVAVPASATILTFNVQGGVSDGKLLAQTYGDRATTSPDANGHSYGFGSEGTTANVVVDYGTTGEVPALWTTNYSGLTNVYYNEVDGDTTLTARFTADAGYDVRLFGFDLGAYFVNQAIPGLRITDLATSTVLFQTGSTLITNAAPFSFDFSSNPLTGSQLELVIDLTGLGGASDNIALDNIRFGQALDVPVVPGVPEPGTWALMIGGFGLVGGVMRRRGVATVAA</sequence>
<dbReference type="NCBIfam" id="TIGR02595">
    <property type="entry name" value="PEP_CTERM"/>
    <property type="match status" value="1"/>
</dbReference>
<dbReference type="NCBIfam" id="NF035944">
    <property type="entry name" value="PEPxxWA-CTERM"/>
    <property type="match status" value="1"/>
</dbReference>
<dbReference type="AlphaFoldDB" id="A0A552UGY7"/>
<name>A0A552UGY7_9SPHN</name>
<evidence type="ECO:0000313" key="4">
    <source>
        <dbReference type="Proteomes" id="UP000317894"/>
    </source>
</evidence>
<evidence type="ECO:0000313" key="3">
    <source>
        <dbReference type="EMBL" id="TRW17493.1"/>
    </source>
</evidence>
<reference evidence="3 4" key="1">
    <citation type="submission" date="2019-07" db="EMBL/GenBank/DDBJ databases">
        <title>Novel species isolated from glacier.</title>
        <authorList>
            <person name="Liu Q."/>
            <person name="Xin Y.-H."/>
        </authorList>
    </citation>
    <scope>NUCLEOTIDE SEQUENCE [LARGE SCALE GENOMIC DNA]</scope>
    <source>
        <strain evidence="3 4">LB1R16</strain>
    </source>
</reference>
<dbReference type="EMBL" id="VJWA01000001">
    <property type="protein sequence ID" value="TRW17493.1"/>
    <property type="molecule type" value="Genomic_DNA"/>
</dbReference>